<dbReference type="Pfam" id="PF04542">
    <property type="entry name" value="Sigma70_r2"/>
    <property type="match status" value="1"/>
</dbReference>
<dbReference type="Pfam" id="PF08281">
    <property type="entry name" value="Sigma70_r4_2"/>
    <property type="match status" value="1"/>
</dbReference>
<feature type="domain" description="RNA polymerase sigma factor 70 region 4 type 2" evidence="7">
    <location>
        <begin position="113"/>
        <end position="164"/>
    </location>
</feature>
<dbReference type="InterPro" id="IPR013325">
    <property type="entry name" value="RNA_pol_sigma_r2"/>
</dbReference>
<dbReference type="GO" id="GO:0006352">
    <property type="term" value="P:DNA-templated transcription initiation"/>
    <property type="evidence" value="ECO:0007669"/>
    <property type="project" value="InterPro"/>
</dbReference>
<accession>A0A645BQ33</accession>
<dbReference type="GO" id="GO:0003677">
    <property type="term" value="F:DNA binding"/>
    <property type="evidence" value="ECO:0007669"/>
    <property type="project" value="UniProtKB-KW"/>
</dbReference>
<dbReference type="SUPFAM" id="SSF88659">
    <property type="entry name" value="Sigma3 and sigma4 domains of RNA polymerase sigma factors"/>
    <property type="match status" value="1"/>
</dbReference>
<organism evidence="8">
    <name type="scientific">bioreactor metagenome</name>
    <dbReference type="NCBI Taxonomy" id="1076179"/>
    <lineage>
        <taxon>unclassified sequences</taxon>
        <taxon>metagenomes</taxon>
        <taxon>ecological metagenomes</taxon>
    </lineage>
</organism>
<dbReference type="Gene3D" id="1.10.1740.10">
    <property type="match status" value="1"/>
</dbReference>
<evidence type="ECO:0000256" key="5">
    <source>
        <dbReference type="ARBA" id="ARBA00023163"/>
    </source>
</evidence>
<comment type="caution">
    <text evidence="8">The sequence shown here is derived from an EMBL/GenBank/DDBJ whole genome shotgun (WGS) entry which is preliminary data.</text>
</comment>
<dbReference type="InterPro" id="IPR039425">
    <property type="entry name" value="RNA_pol_sigma-70-like"/>
</dbReference>
<proteinExistence type="inferred from homology"/>
<evidence type="ECO:0000313" key="8">
    <source>
        <dbReference type="EMBL" id="MPM63914.1"/>
    </source>
</evidence>
<keyword evidence="2" id="KW-0805">Transcription regulation</keyword>
<dbReference type="InterPro" id="IPR007627">
    <property type="entry name" value="RNA_pol_sigma70_r2"/>
</dbReference>
<dbReference type="PANTHER" id="PTHR43133:SF8">
    <property type="entry name" value="RNA POLYMERASE SIGMA FACTOR HI_1459-RELATED"/>
    <property type="match status" value="1"/>
</dbReference>
<gene>
    <name evidence="8" type="primary">sigW_74</name>
    <name evidence="8" type="ORF">SDC9_110798</name>
</gene>
<name>A0A645BQ33_9ZZZZ</name>
<dbReference type="InterPro" id="IPR036388">
    <property type="entry name" value="WH-like_DNA-bd_sf"/>
</dbReference>
<dbReference type="EMBL" id="VSSQ01019673">
    <property type="protein sequence ID" value="MPM63914.1"/>
    <property type="molecule type" value="Genomic_DNA"/>
</dbReference>
<reference evidence="8" key="1">
    <citation type="submission" date="2019-08" db="EMBL/GenBank/DDBJ databases">
        <authorList>
            <person name="Kucharzyk K."/>
            <person name="Murdoch R.W."/>
            <person name="Higgins S."/>
            <person name="Loffler F."/>
        </authorList>
    </citation>
    <scope>NUCLEOTIDE SEQUENCE</scope>
</reference>
<evidence type="ECO:0000259" key="7">
    <source>
        <dbReference type="Pfam" id="PF08281"/>
    </source>
</evidence>
<dbReference type="PANTHER" id="PTHR43133">
    <property type="entry name" value="RNA POLYMERASE ECF-TYPE SIGMA FACTO"/>
    <property type="match status" value="1"/>
</dbReference>
<dbReference type="NCBIfam" id="TIGR02937">
    <property type="entry name" value="sigma70-ECF"/>
    <property type="match status" value="1"/>
</dbReference>
<dbReference type="CDD" id="cd06171">
    <property type="entry name" value="Sigma70_r4"/>
    <property type="match status" value="1"/>
</dbReference>
<dbReference type="Gene3D" id="1.10.10.10">
    <property type="entry name" value="Winged helix-like DNA-binding domain superfamily/Winged helix DNA-binding domain"/>
    <property type="match status" value="1"/>
</dbReference>
<keyword evidence="5" id="KW-0804">Transcription</keyword>
<dbReference type="InterPro" id="IPR014284">
    <property type="entry name" value="RNA_pol_sigma-70_dom"/>
</dbReference>
<dbReference type="InterPro" id="IPR013249">
    <property type="entry name" value="RNA_pol_sigma70_r4_t2"/>
</dbReference>
<sequence length="183" mass="21204">MSKNLIRSVKNGNADIAEKIVTENYESIYKYCYWKIGNGEEAQDITQEVFLRFMKNIDTYSDQGKPKAFLYTIAKNLCINWSKKHKVDCLDTATEILDLSASEMINQIPDKILLENLVKKLPIEQQEVIVLRYGHELKINEIAVIVGTSRFTVRYRIKLALSALKNKLSRSDFVEKEPRRQLT</sequence>
<dbReference type="GO" id="GO:0016987">
    <property type="term" value="F:sigma factor activity"/>
    <property type="evidence" value="ECO:0007669"/>
    <property type="project" value="UniProtKB-KW"/>
</dbReference>
<protein>
    <submittedName>
        <fullName evidence="8">ECF RNA polymerase sigma factor SigW</fullName>
    </submittedName>
</protein>
<feature type="domain" description="RNA polymerase sigma-70 region 2" evidence="6">
    <location>
        <begin position="21"/>
        <end position="86"/>
    </location>
</feature>
<comment type="similarity">
    <text evidence="1">Belongs to the sigma-70 factor family. ECF subfamily.</text>
</comment>
<keyword evidence="4" id="KW-0238">DNA-binding</keyword>
<dbReference type="InterPro" id="IPR013324">
    <property type="entry name" value="RNA_pol_sigma_r3/r4-like"/>
</dbReference>
<evidence type="ECO:0000256" key="3">
    <source>
        <dbReference type="ARBA" id="ARBA00023082"/>
    </source>
</evidence>
<evidence type="ECO:0000259" key="6">
    <source>
        <dbReference type="Pfam" id="PF04542"/>
    </source>
</evidence>
<evidence type="ECO:0000256" key="2">
    <source>
        <dbReference type="ARBA" id="ARBA00023015"/>
    </source>
</evidence>
<evidence type="ECO:0000256" key="1">
    <source>
        <dbReference type="ARBA" id="ARBA00010641"/>
    </source>
</evidence>
<dbReference type="SUPFAM" id="SSF88946">
    <property type="entry name" value="Sigma2 domain of RNA polymerase sigma factors"/>
    <property type="match status" value="1"/>
</dbReference>
<evidence type="ECO:0000256" key="4">
    <source>
        <dbReference type="ARBA" id="ARBA00023125"/>
    </source>
</evidence>
<keyword evidence="3" id="KW-0731">Sigma factor</keyword>
<dbReference type="AlphaFoldDB" id="A0A645BQ33"/>